<evidence type="ECO:0000313" key="3">
    <source>
        <dbReference type="Proteomes" id="UP001552299"/>
    </source>
</evidence>
<evidence type="ECO:0000256" key="1">
    <source>
        <dbReference type="SAM" id="MobiDB-lite"/>
    </source>
</evidence>
<organism evidence="2 3">
    <name type="scientific">Dendrobium thyrsiflorum</name>
    <name type="common">Pinecone-like raceme dendrobium</name>
    <name type="synonym">Orchid</name>
    <dbReference type="NCBI Taxonomy" id="117978"/>
    <lineage>
        <taxon>Eukaryota</taxon>
        <taxon>Viridiplantae</taxon>
        <taxon>Streptophyta</taxon>
        <taxon>Embryophyta</taxon>
        <taxon>Tracheophyta</taxon>
        <taxon>Spermatophyta</taxon>
        <taxon>Magnoliopsida</taxon>
        <taxon>Liliopsida</taxon>
        <taxon>Asparagales</taxon>
        <taxon>Orchidaceae</taxon>
        <taxon>Epidendroideae</taxon>
        <taxon>Malaxideae</taxon>
        <taxon>Dendrobiinae</taxon>
        <taxon>Dendrobium</taxon>
    </lineage>
</organism>
<gene>
    <name evidence="2" type="ORF">M5K25_018789</name>
</gene>
<dbReference type="Proteomes" id="UP001552299">
    <property type="component" value="Unassembled WGS sequence"/>
</dbReference>
<comment type="caution">
    <text evidence="2">The sequence shown here is derived from an EMBL/GenBank/DDBJ whole genome shotgun (WGS) entry which is preliminary data.</text>
</comment>
<feature type="region of interest" description="Disordered" evidence="1">
    <location>
        <begin position="1"/>
        <end position="22"/>
    </location>
</feature>
<evidence type="ECO:0008006" key="4">
    <source>
        <dbReference type="Google" id="ProtNLM"/>
    </source>
</evidence>
<proteinExistence type="predicted"/>
<dbReference type="EMBL" id="JANQDX010000015">
    <property type="protein sequence ID" value="KAL0910708.1"/>
    <property type="molecule type" value="Genomic_DNA"/>
</dbReference>
<dbReference type="InterPro" id="IPR036047">
    <property type="entry name" value="F-box-like_dom_sf"/>
</dbReference>
<keyword evidence="3" id="KW-1185">Reference proteome</keyword>
<dbReference type="PANTHER" id="PTHR31348">
    <property type="entry name" value="EID1-LIKE F-BOX PROTEIN 2-RELATED"/>
    <property type="match status" value="1"/>
</dbReference>
<reference evidence="2 3" key="1">
    <citation type="journal article" date="2024" name="Plant Biotechnol. J.">
        <title>Dendrobium thyrsiflorum genome and its molecular insights into genes involved in important horticultural traits.</title>
        <authorList>
            <person name="Chen B."/>
            <person name="Wang J.Y."/>
            <person name="Zheng P.J."/>
            <person name="Li K.L."/>
            <person name="Liang Y.M."/>
            <person name="Chen X.F."/>
            <person name="Zhang C."/>
            <person name="Zhao X."/>
            <person name="He X."/>
            <person name="Zhang G.Q."/>
            <person name="Liu Z.J."/>
            <person name="Xu Q."/>
        </authorList>
    </citation>
    <scope>NUCLEOTIDE SEQUENCE [LARGE SCALE GENOMIC DNA]</scope>
    <source>
        <strain evidence="2">GZMU011</strain>
    </source>
</reference>
<evidence type="ECO:0000313" key="2">
    <source>
        <dbReference type="EMBL" id="KAL0910708.1"/>
    </source>
</evidence>
<dbReference type="AlphaFoldDB" id="A0ABD0UKE8"/>
<dbReference type="SUPFAM" id="SSF81383">
    <property type="entry name" value="F-box domain"/>
    <property type="match status" value="1"/>
</dbReference>
<sequence length="605" mass="68198">MESGGSSSTGGSGRVSRGGREEEVNKGIMDERVLILVFRRLNWDPQVVCVAAKVSRRLRAVVNRVLWREVCISRAPRMLAALTAGAPAGQARVNGGWNSLAKLLFYCSGGVDSRHFPLTQPLPGHFAGVSRFSKTSGRSFLSRRCSGDLLYVSDPCEHTVEGAAAGEDLGAYRGVFRGFMRSKTRAYLIGRHVELEQRVRCPYCGARVWSMTAARLVPPTAARRLGAHLGRLETILNRPGRLSKECLSSYDLESSRTIMPDKPRPVYEFIFVPDHLDEQLQFSTLFLCHHQEGKKGEGFSAVTRRVKKDVKGFFVVTRRVKKDVEWFSTITRRVKKDVERFSAIIGEGEKGCGTLPSLGTEGDRAHTMILDSDYNWGAVNRKLRGLNNTYHQPRVYTLHQNARIIQHVLRYCIIPKAGDRINMIPLLSIVTYLIMSNTPFDEAQLILDYINNLTDIRHLQTKRKKNLSLGHLVSYVLEKKYGLAYSEPPTEEPIFFTNASFRALFHENQPTGEEDLEGEAAPELAPGPDQNAYQEMIQRFGIMEAHFDQCFNQIELRIKVQEDQHNADMAWIRGQTDFINTNVAMINSYFIAFNPQPPPDQDSGM</sequence>
<accession>A0ABD0UKE8</accession>
<name>A0ABD0UKE8_DENTH</name>
<dbReference type="PANTHER" id="PTHR31348:SF3">
    <property type="entry name" value="EID1-LIKE F-BOX PROTEIN 3"/>
    <property type="match status" value="1"/>
</dbReference>
<dbReference type="InterPro" id="IPR040267">
    <property type="entry name" value="EID1-like"/>
</dbReference>
<protein>
    <recommendedName>
        <fullName evidence="4">F-box domain-containing protein</fullName>
    </recommendedName>
</protein>